<feature type="transmembrane region" description="Helical" evidence="9">
    <location>
        <begin position="694"/>
        <end position="714"/>
    </location>
</feature>
<feature type="domain" description="G-protein coupled receptors family 3 profile" evidence="11">
    <location>
        <begin position="471"/>
        <end position="681"/>
    </location>
</feature>
<feature type="transmembrane region" description="Helical" evidence="9">
    <location>
        <begin position="471"/>
        <end position="495"/>
    </location>
</feature>
<sequence>MLLHREIASSLLALSLLAGASAIDVIRVYQPFVNPVPLPNETWWAWNTAAAEFNQTYAGKWGVEILTGSYGDIAKWAATGDPNRGFQIPDVIVTGGQLDDLKAAKTIIPLTSYLDDWATWRPDGDITKDIARASTFPFFLDDEWWGLPVNLDLRPFMYRVDLYQKYLGKTTPPQSWDELVANSLTIQALAKQQDNKDYYGFVVPYNSTDWAVLQWFSPVWLSWGASVATSKCECAINSPAFRGAVKFWTDLWLDESRRIAPYTGNMTYGDYMNMFGDGKVIHWNDGSWGKAFWGNGWLTKLYPCNYDFSAPSATNFSTDRFHIAMMKNPRGPRLRASFMGGSAVAIPSRSTNKDAAMAFIRIFVDPAKFHMQKWVKDGGDVASYMSLQSTQDTRDPALSAKLCQAPYSYPETYPRGFSEYPQLYDQGILPNVLQQVITKNLTVEAATDEACVRMNAIMYPTPEPIAIRSPVGLAIMIITAVLQATCIALVGVLWYLRDQPAIKAIDFNMSATVLIGCAVFLFNTYTYMGPLNLPGCRSSVFLLTLGSGLTLGPCLAKLYRIWTVFESVGIVKANLGPLAMFGIVGGITGIEVALAIIWTAVDPPVFVKTTLPSGARTQICRSANENIDSGFFWAIIAYNVILVLAGLGLAWLSRNAYDRFNESREIGIGFVNVLFLGLVWVLMSIATLTPDFQFWIRAAFQMSMVLALLATLYLPRILKALSSKNGGKDPDFDFSHSRKGQTSQGGSSSTIAFKKQQLEKVKTTELLRAECSVLRTSVLGLKRWSTRKINYLPTLGVIVMDPDSKRGYLGEIYRAGEGTQIIKVKSSSGKEEDNPTYCLTVPASGAQKRTQIFLQFSQPMQASEWESWLIARGVPGAGIAGATSGVFDGNGMRAAKSGALVDESVLGVQEGTSPAMSASAIVPK</sequence>
<dbReference type="Proteomes" id="UP000070544">
    <property type="component" value="Unassembled WGS sequence"/>
</dbReference>
<evidence type="ECO:0000313" key="12">
    <source>
        <dbReference type="EMBL" id="KXS17270.1"/>
    </source>
</evidence>
<dbReference type="InterPro" id="IPR002455">
    <property type="entry name" value="GPCR3_GABA-B"/>
</dbReference>
<evidence type="ECO:0000256" key="2">
    <source>
        <dbReference type="ARBA" id="ARBA00022692"/>
    </source>
</evidence>
<feature type="transmembrane region" description="Helical" evidence="9">
    <location>
        <begin position="666"/>
        <end position="688"/>
    </location>
</feature>
<dbReference type="AlphaFoldDB" id="A0A139AKH6"/>
<dbReference type="GO" id="GO:0004965">
    <property type="term" value="F:G protein-coupled GABA receptor activity"/>
    <property type="evidence" value="ECO:0007669"/>
    <property type="project" value="InterPro"/>
</dbReference>
<feature type="signal peptide" evidence="10">
    <location>
        <begin position="1"/>
        <end position="22"/>
    </location>
</feature>
<dbReference type="GO" id="GO:0038039">
    <property type="term" value="C:G protein-coupled receptor heterodimeric complex"/>
    <property type="evidence" value="ECO:0007669"/>
    <property type="project" value="TreeGrafter"/>
</dbReference>
<dbReference type="CDD" id="cd13953">
    <property type="entry name" value="7tm_classC_mGluR-like"/>
    <property type="match status" value="1"/>
</dbReference>
<keyword evidence="6" id="KW-0675">Receptor</keyword>
<protein>
    <submittedName>
        <fullName evidence="12">Periplasmic binding protein-like II</fullName>
    </submittedName>
</protein>
<dbReference type="InterPro" id="IPR000337">
    <property type="entry name" value="GPCR_3"/>
</dbReference>
<keyword evidence="3 9" id="KW-1133">Transmembrane helix</keyword>
<keyword evidence="8" id="KW-0807">Transducer</keyword>
<evidence type="ECO:0000256" key="3">
    <source>
        <dbReference type="ARBA" id="ARBA00022989"/>
    </source>
</evidence>
<dbReference type="Gene3D" id="3.40.190.10">
    <property type="entry name" value="Periplasmic binding protein-like II"/>
    <property type="match status" value="1"/>
</dbReference>
<organism evidence="12 13">
    <name type="scientific">Gonapodya prolifera (strain JEL478)</name>
    <name type="common">Monoblepharis prolifera</name>
    <dbReference type="NCBI Taxonomy" id="1344416"/>
    <lineage>
        <taxon>Eukaryota</taxon>
        <taxon>Fungi</taxon>
        <taxon>Fungi incertae sedis</taxon>
        <taxon>Chytridiomycota</taxon>
        <taxon>Chytridiomycota incertae sedis</taxon>
        <taxon>Monoblepharidomycetes</taxon>
        <taxon>Monoblepharidales</taxon>
        <taxon>Gonapodyaceae</taxon>
        <taxon>Gonapodya</taxon>
    </lineage>
</organism>
<keyword evidence="4" id="KW-0297">G-protein coupled receptor</keyword>
<dbReference type="OrthoDB" id="5597995at2759"/>
<dbReference type="PRINTS" id="PR00248">
    <property type="entry name" value="GPCRMGR"/>
</dbReference>
<dbReference type="Pfam" id="PF00003">
    <property type="entry name" value="7tm_3"/>
    <property type="match status" value="1"/>
</dbReference>
<comment type="subcellular location">
    <subcellularLocation>
        <location evidence="1">Membrane</location>
        <topology evidence="1">Multi-pass membrane protein</topology>
    </subcellularLocation>
</comment>
<feature type="transmembrane region" description="Helical" evidence="9">
    <location>
        <begin position="540"/>
        <end position="558"/>
    </location>
</feature>
<keyword evidence="13" id="KW-1185">Reference proteome</keyword>
<keyword evidence="5 9" id="KW-0472">Membrane</keyword>
<dbReference type="GO" id="GO:0007214">
    <property type="term" value="P:gamma-aminobutyric acid signaling pathway"/>
    <property type="evidence" value="ECO:0007669"/>
    <property type="project" value="TreeGrafter"/>
</dbReference>
<evidence type="ECO:0000256" key="7">
    <source>
        <dbReference type="ARBA" id="ARBA00023180"/>
    </source>
</evidence>
<feature type="transmembrane region" description="Helical" evidence="9">
    <location>
        <begin position="507"/>
        <end position="528"/>
    </location>
</feature>
<evidence type="ECO:0000256" key="9">
    <source>
        <dbReference type="SAM" id="Phobius"/>
    </source>
</evidence>
<dbReference type="OMA" id="ATSKCEC"/>
<dbReference type="PANTHER" id="PTHR10519">
    <property type="entry name" value="GABA-B RECEPTOR"/>
    <property type="match status" value="1"/>
</dbReference>
<evidence type="ECO:0000313" key="13">
    <source>
        <dbReference type="Proteomes" id="UP000070544"/>
    </source>
</evidence>
<dbReference type="SUPFAM" id="SSF53850">
    <property type="entry name" value="Periplasmic binding protein-like II"/>
    <property type="match status" value="1"/>
</dbReference>
<dbReference type="STRING" id="1344416.A0A139AKH6"/>
<name>A0A139AKH6_GONPJ</name>
<gene>
    <name evidence="12" type="ORF">M427DRAFT_43201</name>
</gene>
<reference evidence="12 13" key="1">
    <citation type="journal article" date="2015" name="Genome Biol. Evol.">
        <title>Phylogenomic analyses indicate that early fungi evolved digesting cell walls of algal ancestors of land plants.</title>
        <authorList>
            <person name="Chang Y."/>
            <person name="Wang S."/>
            <person name="Sekimoto S."/>
            <person name="Aerts A.L."/>
            <person name="Choi C."/>
            <person name="Clum A."/>
            <person name="LaButti K.M."/>
            <person name="Lindquist E.A."/>
            <person name="Yee Ngan C."/>
            <person name="Ohm R.A."/>
            <person name="Salamov A.A."/>
            <person name="Grigoriev I.V."/>
            <person name="Spatafora J.W."/>
            <person name="Berbee M.L."/>
        </authorList>
    </citation>
    <scope>NUCLEOTIDE SEQUENCE [LARGE SCALE GENOMIC DNA]</scope>
    <source>
        <strain evidence="12 13">JEL478</strain>
    </source>
</reference>
<feature type="transmembrane region" description="Helical" evidence="9">
    <location>
        <begin position="631"/>
        <end position="654"/>
    </location>
</feature>
<evidence type="ECO:0000256" key="10">
    <source>
        <dbReference type="SAM" id="SignalP"/>
    </source>
</evidence>
<keyword evidence="2 9" id="KW-0812">Transmembrane</keyword>
<keyword evidence="10" id="KW-0732">Signal</keyword>
<evidence type="ECO:0000256" key="4">
    <source>
        <dbReference type="ARBA" id="ARBA00023040"/>
    </source>
</evidence>
<evidence type="ECO:0000256" key="1">
    <source>
        <dbReference type="ARBA" id="ARBA00004141"/>
    </source>
</evidence>
<dbReference type="PANTHER" id="PTHR10519:SF20">
    <property type="entry name" value="G-PROTEIN COUPLED RECEPTOR 156-RELATED"/>
    <property type="match status" value="1"/>
</dbReference>
<proteinExistence type="predicted"/>
<dbReference type="PROSITE" id="PS50259">
    <property type="entry name" value="G_PROTEIN_RECEP_F3_4"/>
    <property type="match status" value="1"/>
</dbReference>
<evidence type="ECO:0000256" key="6">
    <source>
        <dbReference type="ARBA" id="ARBA00023170"/>
    </source>
</evidence>
<dbReference type="EMBL" id="KQ965748">
    <property type="protein sequence ID" value="KXS17270.1"/>
    <property type="molecule type" value="Genomic_DNA"/>
</dbReference>
<evidence type="ECO:0000256" key="8">
    <source>
        <dbReference type="ARBA" id="ARBA00023224"/>
    </source>
</evidence>
<keyword evidence="7" id="KW-0325">Glycoprotein</keyword>
<evidence type="ECO:0000259" key="11">
    <source>
        <dbReference type="PROSITE" id="PS50259"/>
    </source>
</evidence>
<feature type="transmembrane region" description="Helical" evidence="9">
    <location>
        <begin position="578"/>
        <end position="601"/>
    </location>
</feature>
<evidence type="ECO:0000256" key="5">
    <source>
        <dbReference type="ARBA" id="ARBA00023136"/>
    </source>
</evidence>
<feature type="chain" id="PRO_5007296277" evidence="10">
    <location>
        <begin position="23"/>
        <end position="924"/>
    </location>
</feature>
<accession>A0A139AKH6</accession>
<dbReference type="InterPro" id="IPR017978">
    <property type="entry name" value="GPCR_3_C"/>
</dbReference>